<proteinExistence type="predicted"/>
<reference evidence="1 2" key="1">
    <citation type="submission" date="2016-02" db="EMBL/GenBank/DDBJ databases">
        <title>Band-tailed pigeon sequencing and assembly.</title>
        <authorList>
            <person name="Soares A.E."/>
            <person name="Novak B.J."/>
            <person name="Rice E.S."/>
            <person name="O'Connell B."/>
            <person name="Chang D."/>
            <person name="Weber S."/>
            <person name="Shapiro B."/>
        </authorList>
    </citation>
    <scope>NUCLEOTIDE SEQUENCE [LARGE SCALE GENOMIC DNA]</scope>
    <source>
        <strain evidence="1">BTP2013</strain>
        <tissue evidence="1">Blood</tissue>
    </source>
</reference>
<comment type="caution">
    <text evidence="1">The sequence shown here is derived from an EMBL/GenBank/DDBJ whole genome shotgun (WGS) entry which is preliminary data.</text>
</comment>
<dbReference type="Proteomes" id="UP000190648">
    <property type="component" value="Unassembled WGS sequence"/>
</dbReference>
<gene>
    <name evidence="1" type="ORF">AV530_010534</name>
</gene>
<accession>A0A1V4KFC6</accession>
<dbReference type="EMBL" id="LSYS01003385">
    <property type="protein sequence ID" value="OPJ83124.1"/>
    <property type="molecule type" value="Genomic_DNA"/>
</dbReference>
<keyword evidence="2" id="KW-1185">Reference proteome</keyword>
<evidence type="ECO:0000313" key="2">
    <source>
        <dbReference type="Proteomes" id="UP000190648"/>
    </source>
</evidence>
<protein>
    <submittedName>
        <fullName evidence="1">Uncharacterized protein</fullName>
    </submittedName>
</protein>
<name>A0A1V4KFC6_PATFA</name>
<organism evidence="1 2">
    <name type="scientific">Patagioenas fasciata monilis</name>
    <dbReference type="NCBI Taxonomy" id="372326"/>
    <lineage>
        <taxon>Eukaryota</taxon>
        <taxon>Metazoa</taxon>
        <taxon>Chordata</taxon>
        <taxon>Craniata</taxon>
        <taxon>Vertebrata</taxon>
        <taxon>Euteleostomi</taxon>
        <taxon>Archelosauria</taxon>
        <taxon>Archosauria</taxon>
        <taxon>Dinosauria</taxon>
        <taxon>Saurischia</taxon>
        <taxon>Theropoda</taxon>
        <taxon>Coelurosauria</taxon>
        <taxon>Aves</taxon>
        <taxon>Neognathae</taxon>
        <taxon>Neoaves</taxon>
        <taxon>Columbimorphae</taxon>
        <taxon>Columbiformes</taxon>
        <taxon>Columbidae</taxon>
        <taxon>Patagioenas</taxon>
    </lineage>
</organism>
<sequence length="67" mass="7660">MPDKQLCSVAEDLQEAEKQATAIYAAYERNSFVHFFFVQLPCLSFLAVPKRLEIMAFNTDTAEWLAT</sequence>
<dbReference type="AlphaFoldDB" id="A0A1V4KFC6"/>
<evidence type="ECO:0000313" key="1">
    <source>
        <dbReference type="EMBL" id="OPJ83124.1"/>
    </source>
</evidence>